<evidence type="ECO:0000259" key="2">
    <source>
        <dbReference type="PROSITE" id="PS51736"/>
    </source>
</evidence>
<dbReference type="AlphaFoldDB" id="A0A7L9UB18"/>
<dbReference type="RefSeq" id="WP_193689210.1">
    <property type="nucleotide sequence ID" value="NZ_CP062942.1"/>
</dbReference>
<accession>A0A7L9UB18</accession>
<feature type="compositionally biased region" description="Polar residues" evidence="1">
    <location>
        <begin position="511"/>
        <end position="521"/>
    </location>
</feature>
<proteinExistence type="predicted"/>
<dbReference type="SMART" id="SM00857">
    <property type="entry name" value="Resolvase"/>
    <property type="match status" value="1"/>
</dbReference>
<evidence type="ECO:0000313" key="4">
    <source>
        <dbReference type="EMBL" id="QOL52244.1"/>
    </source>
</evidence>
<dbReference type="CDD" id="cd00338">
    <property type="entry name" value="Ser_Recombinase"/>
    <property type="match status" value="1"/>
</dbReference>
<dbReference type="PROSITE" id="PS51736">
    <property type="entry name" value="RECOMBINASES_3"/>
    <property type="match status" value="1"/>
</dbReference>
<protein>
    <submittedName>
        <fullName evidence="4">Recombinase family protein</fullName>
    </submittedName>
</protein>
<reference evidence="4 5" key="1">
    <citation type="submission" date="2020-10" db="EMBL/GenBank/DDBJ databases">
        <title>Genome sequencing of Massilia sp. LPB0304.</title>
        <authorList>
            <person name="Kim J."/>
        </authorList>
    </citation>
    <scope>NUCLEOTIDE SEQUENCE [LARGE SCALE GENOMIC DNA]</scope>
    <source>
        <strain evidence="4 5">LPB0304</strain>
        <plasmid evidence="4 5">unnamed1</plasmid>
    </source>
</reference>
<evidence type="ECO:0000313" key="5">
    <source>
        <dbReference type="Proteomes" id="UP000593875"/>
    </source>
</evidence>
<organism evidence="4 5">
    <name type="scientific">Massilia litorea</name>
    <dbReference type="NCBI Taxonomy" id="2769491"/>
    <lineage>
        <taxon>Bacteria</taxon>
        <taxon>Pseudomonadati</taxon>
        <taxon>Pseudomonadota</taxon>
        <taxon>Betaproteobacteria</taxon>
        <taxon>Burkholderiales</taxon>
        <taxon>Oxalobacteraceae</taxon>
        <taxon>Telluria group</taxon>
        <taxon>Massilia</taxon>
    </lineage>
</organism>
<dbReference type="FunFam" id="3.40.50.1390:FF:000008">
    <property type="entry name" value="DNA recombinase"/>
    <property type="match status" value="1"/>
</dbReference>
<dbReference type="InterPro" id="IPR006119">
    <property type="entry name" value="Resolv_N"/>
</dbReference>
<dbReference type="EMBL" id="CP062942">
    <property type="protein sequence ID" value="QOL52244.1"/>
    <property type="molecule type" value="Genomic_DNA"/>
</dbReference>
<dbReference type="SUPFAM" id="SSF53041">
    <property type="entry name" value="Resolvase-like"/>
    <property type="match status" value="1"/>
</dbReference>
<dbReference type="Pfam" id="PF00239">
    <property type="entry name" value="Resolvase"/>
    <property type="match status" value="1"/>
</dbReference>
<dbReference type="GO" id="GO:0003677">
    <property type="term" value="F:DNA binding"/>
    <property type="evidence" value="ECO:0007669"/>
    <property type="project" value="InterPro"/>
</dbReference>
<dbReference type="InterPro" id="IPR036162">
    <property type="entry name" value="Resolvase-like_N_sf"/>
</dbReference>
<gene>
    <name evidence="4" type="ORF">LPB04_23840</name>
</gene>
<dbReference type="PANTHER" id="PTHR30461:SF23">
    <property type="entry name" value="DNA RECOMBINASE-RELATED"/>
    <property type="match status" value="1"/>
</dbReference>
<name>A0A7L9UB18_9BURK</name>
<dbReference type="Pfam" id="PF07508">
    <property type="entry name" value="Recombinase"/>
    <property type="match status" value="1"/>
</dbReference>
<dbReference type="InterPro" id="IPR011109">
    <property type="entry name" value="DNA_bind_recombinase_dom"/>
</dbReference>
<dbReference type="KEGG" id="mlir:LPB04_23840"/>
<dbReference type="Gene3D" id="3.90.1750.20">
    <property type="entry name" value="Putative Large Serine Recombinase, Chain B, Domain 2"/>
    <property type="match status" value="1"/>
</dbReference>
<dbReference type="InterPro" id="IPR038109">
    <property type="entry name" value="DNA_bind_recomb_sf"/>
</dbReference>
<evidence type="ECO:0000256" key="1">
    <source>
        <dbReference type="SAM" id="MobiDB-lite"/>
    </source>
</evidence>
<dbReference type="Proteomes" id="UP000593875">
    <property type="component" value="Plasmid unnamed1"/>
</dbReference>
<dbReference type="Gene3D" id="3.40.50.1390">
    <property type="entry name" value="Resolvase, N-terminal catalytic domain"/>
    <property type="match status" value="1"/>
</dbReference>
<dbReference type="InterPro" id="IPR050639">
    <property type="entry name" value="SSR_resolvase"/>
</dbReference>
<geneLocation type="plasmid" evidence="4 5">
    <name>unnamed1</name>
</geneLocation>
<feature type="domain" description="Resolvase/invertase-type recombinase catalytic" evidence="2">
    <location>
        <begin position="12"/>
        <end position="162"/>
    </location>
</feature>
<feature type="region of interest" description="Disordered" evidence="1">
    <location>
        <begin position="511"/>
        <end position="534"/>
    </location>
</feature>
<dbReference type="GO" id="GO:0000150">
    <property type="term" value="F:DNA strand exchange activity"/>
    <property type="evidence" value="ECO:0007669"/>
    <property type="project" value="InterPro"/>
</dbReference>
<evidence type="ECO:0000259" key="3">
    <source>
        <dbReference type="PROSITE" id="PS51737"/>
    </source>
</evidence>
<dbReference type="PANTHER" id="PTHR30461">
    <property type="entry name" value="DNA-INVERTASE FROM LAMBDOID PROPHAGE"/>
    <property type="match status" value="1"/>
</dbReference>
<dbReference type="PROSITE" id="PS51737">
    <property type="entry name" value="RECOMBINASE_DNA_BIND"/>
    <property type="match status" value="1"/>
</dbReference>
<keyword evidence="4" id="KW-0614">Plasmid</keyword>
<sequence>MEDLMVASVFPGAALYMRASTERQIYSTAHQESALKEYAKQHGFEVIAEYRDEGRSGLTLEGREGLLSLLNDIQSGQASYVTVLVYDVSRWGRFQDVDESAYYEYACRKEGISVTYCAEPFTNDGSPLATLLKGLKRVMAAEYSRELSRKVFNAHCRLTADGYKQGGTAGYGLRRQCQSNDGSIRRTLEMGERKHLPTERVGLILGPDEEVAVVRRIFEMCTNKHMTDMKIAETLNAEGLRNQNGRLWNYRTIKEILTNEKYAGNLVFNRYTRRLGSPRRANEVDKWITVKGALPSIVSMEVFDQARHVRLRRARRWTDDEIWEGLDEIVEKHGTISVDLVEESDLPLEMRYAGHFRGLVNTVAAAGLAGPSLFHSTMVRRKLLVVTKQMANEMKRCAIETSINIEKVSTLTYQINGSTVHLLCTKCRHGKRYPRWKVTLRYCPAADFVLWVRMNENNDEIAQIYLLPVQEFSTYKCLWPSTHTLHFYQRFGYASLRQLWKEKLTNNQDMKSNECANQSATGEVEAGTPTGRRK</sequence>
<keyword evidence="5" id="KW-1185">Reference proteome</keyword>
<feature type="domain" description="Recombinase" evidence="3">
    <location>
        <begin position="192"/>
        <end position="316"/>
    </location>
</feature>